<dbReference type="InterPro" id="IPR050564">
    <property type="entry name" value="F420-G6PD/mer"/>
</dbReference>
<reference evidence="2 3" key="1">
    <citation type="submission" date="2019-10" db="EMBL/GenBank/DDBJ databases">
        <title>Rubrobacter sp nov SCSIO 52090 isolated from a deep-sea sediment in the South China Sea.</title>
        <authorList>
            <person name="Chen R.W."/>
        </authorList>
    </citation>
    <scope>NUCLEOTIDE SEQUENCE [LARGE SCALE GENOMIC DNA]</scope>
    <source>
        <strain evidence="2 3">SCSIO 52909</strain>
    </source>
</reference>
<dbReference type="RefSeq" id="WP_166174732.1">
    <property type="nucleotide sequence ID" value="NZ_CP045119.1"/>
</dbReference>
<evidence type="ECO:0000313" key="2">
    <source>
        <dbReference type="EMBL" id="QIN82416.1"/>
    </source>
</evidence>
<name>A0A6G8Q7G6_9ACTN</name>
<dbReference type="AlphaFoldDB" id="A0A6G8Q7G6"/>
<sequence>MPLKIDAGLGTEGDYLKGMDRTARAAEDLGFAGLWTSETKHDAFLPLAVAANETEKIDLGTSVAIAFSRSPMATAQTAWDLQSLSEGRFILGLGTQVRAHVERRFSMPFDKPASRLREYILALRAIWESFQTEGRLKFEGEFYRHTLMTPFFNPGPIEHPRIPVYIAGVNTKLARLAGELCDGFHVHPFHSPEYVRQTVKPAMAEGARAAGRNSDSVELATSVFVVSGENEEEVSDQRESVRAQISFYASTPTYRTVLEAHGWEEVGERLGGLAREKKWREMPSLITDEMLEAFVVEAVPEEIGAVLGERYEDLIDRVALYVPFVPGERDDFWRRVIQSTPGKSVAP</sequence>
<accession>A0A6G8Q7G6</accession>
<dbReference type="PANTHER" id="PTHR43244">
    <property type="match status" value="1"/>
</dbReference>
<dbReference type="CDD" id="cd01097">
    <property type="entry name" value="Tetrahydromethanopterin_reductase"/>
    <property type="match status" value="1"/>
</dbReference>
<dbReference type="KEGG" id="rub:GBA63_06965"/>
<dbReference type="PANTHER" id="PTHR43244:SF2">
    <property type="entry name" value="CONSERVED HYPOTHETICAL ALANINE AND PROLINE-RICH PROTEIN"/>
    <property type="match status" value="1"/>
</dbReference>
<protein>
    <submittedName>
        <fullName evidence="2">TIGR03617 family F420-dependent LLM class oxidoreductase</fullName>
        <ecNumber evidence="2">1.-.-.-</ecNumber>
    </submittedName>
</protein>
<dbReference type="EC" id="1.-.-.-" evidence="2"/>
<keyword evidence="3" id="KW-1185">Reference proteome</keyword>
<dbReference type="Proteomes" id="UP000501452">
    <property type="component" value="Chromosome"/>
</dbReference>
<dbReference type="GO" id="GO:0016705">
    <property type="term" value="F:oxidoreductase activity, acting on paired donors, with incorporation or reduction of molecular oxygen"/>
    <property type="evidence" value="ECO:0007669"/>
    <property type="project" value="InterPro"/>
</dbReference>
<dbReference type="SUPFAM" id="SSF51679">
    <property type="entry name" value="Bacterial luciferase-like"/>
    <property type="match status" value="1"/>
</dbReference>
<dbReference type="Pfam" id="PF00296">
    <property type="entry name" value="Bac_luciferase"/>
    <property type="match status" value="1"/>
</dbReference>
<organism evidence="2 3">
    <name type="scientific">Rubrobacter tropicus</name>
    <dbReference type="NCBI Taxonomy" id="2653851"/>
    <lineage>
        <taxon>Bacteria</taxon>
        <taxon>Bacillati</taxon>
        <taxon>Actinomycetota</taxon>
        <taxon>Rubrobacteria</taxon>
        <taxon>Rubrobacterales</taxon>
        <taxon>Rubrobacteraceae</taxon>
        <taxon>Rubrobacter</taxon>
    </lineage>
</organism>
<gene>
    <name evidence="2" type="ORF">GBA63_06965</name>
</gene>
<dbReference type="Gene3D" id="3.20.20.30">
    <property type="entry name" value="Luciferase-like domain"/>
    <property type="match status" value="1"/>
</dbReference>
<dbReference type="InterPro" id="IPR011251">
    <property type="entry name" value="Luciferase-like_dom"/>
</dbReference>
<dbReference type="InterPro" id="IPR019919">
    <property type="entry name" value="Lucif-like_OxRdtase_MSMEG_2256"/>
</dbReference>
<evidence type="ECO:0000313" key="3">
    <source>
        <dbReference type="Proteomes" id="UP000501452"/>
    </source>
</evidence>
<evidence type="ECO:0000259" key="1">
    <source>
        <dbReference type="Pfam" id="PF00296"/>
    </source>
</evidence>
<dbReference type="NCBIfam" id="TIGR03617">
    <property type="entry name" value="F420_MSMEG_2256"/>
    <property type="match status" value="1"/>
</dbReference>
<dbReference type="InterPro" id="IPR036661">
    <property type="entry name" value="Luciferase-like_sf"/>
</dbReference>
<dbReference type="EMBL" id="CP045119">
    <property type="protein sequence ID" value="QIN82416.1"/>
    <property type="molecule type" value="Genomic_DNA"/>
</dbReference>
<keyword evidence="2" id="KW-0560">Oxidoreductase</keyword>
<proteinExistence type="predicted"/>
<feature type="domain" description="Luciferase-like" evidence="1">
    <location>
        <begin position="4"/>
        <end position="314"/>
    </location>
</feature>